<reference evidence="1" key="2">
    <citation type="submission" date="2020-07" db="EMBL/GenBank/DDBJ databases">
        <authorList>
            <person name="Lood C."/>
            <person name="Girard L."/>
        </authorList>
    </citation>
    <scope>NUCLEOTIDE SEQUENCE</scope>
    <source>
        <strain evidence="1">RW4S2</strain>
    </source>
</reference>
<dbReference type="EMBL" id="JABWRP020000004">
    <property type="protein sequence ID" value="MBV4540657.1"/>
    <property type="molecule type" value="Genomic_DNA"/>
</dbReference>
<evidence type="ECO:0000313" key="2">
    <source>
        <dbReference type="EMBL" id="MBV4540657.1"/>
    </source>
</evidence>
<dbReference type="Proteomes" id="UP000628137">
    <property type="component" value="Unassembled WGS sequence"/>
</dbReference>
<organism evidence="1">
    <name type="scientific">Pseudomonas vlassakiae</name>
    <dbReference type="NCBI Taxonomy" id="485888"/>
    <lineage>
        <taxon>Bacteria</taxon>
        <taxon>Pseudomonadati</taxon>
        <taxon>Pseudomonadota</taxon>
        <taxon>Gammaproteobacteria</taxon>
        <taxon>Pseudomonadales</taxon>
        <taxon>Pseudomonadaceae</taxon>
        <taxon>Pseudomonas</taxon>
    </lineage>
</organism>
<dbReference type="EMBL" id="JABWRP010000004">
    <property type="protein sequence ID" value="MBC3470253.1"/>
    <property type="molecule type" value="Genomic_DNA"/>
</dbReference>
<dbReference type="RefSeq" id="WP_176510006.1">
    <property type="nucleotide sequence ID" value="NZ_JABWRP020000004.1"/>
</dbReference>
<evidence type="ECO:0000313" key="1">
    <source>
        <dbReference type="EMBL" id="MBC3470253.1"/>
    </source>
</evidence>
<gene>
    <name evidence="2" type="ORF">HU738_006305</name>
    <name evidence="1" type="ORF">HU738_06745</name>
</gene>
<keyword evidence="3" id="KW-1185">Reference proteome</keyword>
<dbReference type="AlphaFoldDB" id="A0A923GGI6"/>
<reference evidence="1 3" key="1">
    <citation type="journal article" date="2020" name="Microorganisms">
        <title>Reliable Identification of Environmental Pseudomonas Isolates Using the rpoD Gene.</title>
        <authorList>
            <consortium name="The Broad Institute Genome Sequencing Platform"/>
            <person name="Girard L."/>
            <person name="Lood C."/>
            <person name="Rokni-Zadeh H."/>
            <person name="van Noort V."/>
            <person name="Lavigne R."/>
            <person name="De Mot R."/>
        </authorList>
    </citation>
    <scope>NUCLEOTIDE SEQUENCE</scope>
    <source>
        <strain evidence="1 3">RW4S2</strain>
    </source>
</reference>
<name>A0A923GGI6_9PSED</name>
<protein>
    <submittedName>
        <fullName evidence="1">DUF2867 domain-containing protein</fullName>
    </submittedName>
</protein>
<comment type="caution">
    <text evidence="1">The sequence shown here is derived from an EMBL/GenBank/DDBJ whole genome shotgun (WGS) entry which is preliminary data.</text>
</comment>
<reference evidence="2" key="3">
    <citation type="submission" date="2021-06" db="EMBL/GenBank/DDBJ databases">
        <title>Updating the genus Pseudomonas: Description of 43 new species and partition of the Pseudomonas putida group.</title>
        <authorList>
            <person name="Girard L."/>
            <person name="Lood C."/>
            <person name="Vandamme P."/>
            <person name="Rokni-Zadeh H."/>
            <person name="Van Noort V."/>
            <person name="Hofte M."/>
            <person name="Lavigne R."/>
            <person name="De Mot R."/>
        </authorList>
    </citation>
    <scope>NUCLEOTIDE SEQUENCE</scope>
    <source>
        <strain evidence="2">RW4S2</strain>
    </source>
</reference>
<accession>A0A923GGI6</accession>
<sequence>MSAQLVAAQADLNFLHSDSVQLTAPMTALQAYCAMTSDVPGWLARAFRIRDFISRRFNVADIHGFSRRDPAHVPAVGEHLDFFTVEAISDQQLVLTSRDTHLAVMVCMDVSTGECSLPQLKVTTSVKCFNTFGRLYMVPVGRVHGVIVRRMLGNLQGHRFKHR</sequence>
<evidence type="ECO:0000313" key="3">
    <source>
        <dbReference type="Proteomes" id="UP000628137"/>
    </source>
</evidence>
<dbReference type="InterPro" id="IPR021295">
    <property type="entry name" value="DUF2867"/>
</dbReference>
<proteinExistence type="predicted"/>
<dbReference type="Pfam" id="PF11066">
    <property type="entry name" value="DUF2867"/>
    <property type="match status" value="1"/>
</dbReference>